<evidence type="ECO:0008006" key="3">
    <source>
        <dbReference type="Google" id="ProtNLM"/>
    </source>
</evidence>
<comment type="caution">
    <text evidence="1">The sequence shown here is derived from an EMBL/GenBank/DDBJ whole genome shotgun (WGS) entry which is preliminary data.</text>
</comment>
<organism evidence="1 2">
    <name type="scientific">Plasticicumulans acidivorans</name>
    <dbReference type="NCBI Taxonomy" id="886464"/>
    <lineage>
        <taxon>Bacteria</taxon>
        <taxon>Pseudomonadati</taxon>
        <taxon>Pseudomonadota</taxon>
        <taxon>Gammaproteobacteria</taxon>
        <taxon>Candidatus Competibacteraceae</taxon>
        <taxon>Plasticicumulans</taxon>
    </lineage>
</organism>
<dbReference type="AlphaFoldDB" id="A0A317MU75"/>
<dbReference type="EMBL" id="QGTJ01000008">
    <property type="protein sequence ID" value="PWV60206.1"/>
    <property type="molecule type" value="Genomic_DNA"/>
</dbReference>
<keyword evidence="2" id="KW-1185">Reference proteome</keyword>
<proteinExistence type="predicted"/>
<protein>
    <recommendedName>
        <fullName evidence="3">YD repeat-containing protein</fullName>
    </recommendedName>
</protein>
<evidence type="ECO:0000313" key="1">
    <source>
        <dbReference type="EMBL" id="PWV60206.1"/>
    </source>
</evidence>
<dbReference type="Proteomes" id="UP000246569">
    <property type="component" value="Unassembled WGS sequence"/>
</dbReference>
<name>A0A317MU75_9GAMM</name>
<feature type="non-terminal residue" evidence="1">
    <location>
        <position position="1"/>
    </location>
</feature>
<reference evidence="1 2" key="1">
    <citation type="submission" date="2018-05" db="EMBL/GenBank/DDBJ databases">
        <title>Genomic Encyclopedia of Type Strains, Phase IV (KMG-IV): sequencing the most valuable type-strain genomes for metagenomic binning, comparative biology and taxonomic classification.</title>
        <authorList>
            <person name="Goeker M."/>
        </authorList>
    </citation>
    <scope>NUCLEOTIDE SEQUENCE [LARGE SCALE GENOMIC DNA]</scope>
    <source>
        <strain evidence="1 2">DSM 23606</strain>
    </source>
</reference>
<accession>A0A317MU75</accession>
<sequence>EKDGVLWVGRLGLRFDAAGRLIEATTDP</sequence>
<gene>
    <name evidence="1" type="ORF">C7443_108135</name>
</gene>
<evidence type="ECO:0000313" key="2">
    <source>
        <dbReference type="Proteomes" id="UP000246569"/>
    </source>
</evidence>